<dbReference type="Gene3D" id="3.30.70.2390">
    <property type="match status" value="1"/>
</dbReference>
<keyword evidence="1" id="KW-0812">Transmembrane</keyword>
<evidence type="ECO:0000313" key="4">
    <source>
        <dbReference type="Proteomes" id="UP001157160"/>
    </source>
</evidence>
<dbReference type="InterPro" id="IPR050922">
    <property type="entry name" value="LytR/CpsA/Psr_CW_biosynth"/>
</dbReference>
<sequence length="181" mass="18612">MTAFEKDRFDAIPDAYPRVGVHRARPSRLRTAAPVLWSLVATVALVAVGITGVETFSARFSGAGSTDAAPAAPAEQQPVAEVPAQAVFSADESITVLNGSTTDGLATTVSERLQEGGWTVGTAASAVQDDVATTTVYYADPLDEGAARGVARALGVDGSVERSEAFPGSSLTVVIGNDFRV</sequence>
<comment type="caution">
    <text evidence="3">The sequence shown here is derived from an EMBL/GenBank/DDBJ whole genome shotgun (WGS) entry which is preliminary data.</text>
</comment>
<dbReference type="RefSeq" id="WP_284233444.1">
    <property type="nucleotide sequence ID" value="NZ_BSUL01000001.1"/>
</dbReference>
<evidence type="ECO:0000313" key="3">
    <source>
        <dbReference type="EMBL" id="GMA29393.1"/>
    </source>
</evidence>
<organism evidence="3 4">
    <name type="scientific">Arenivirga flava</name>
    <dbReference type="NCBI Taxonomy" id="1930060"/>
    <lineage>
        <taxon>Bacteria</taxon>
        <taxon>Bacillati</taxon>
        <taxon>Actinomycetota</taxon>
        <taxon>Actinomycetes</taxon>
        <taxon>Micrococcales</taxon>
        <taxon>Microbacteriaceae</taxon>
        <taxon>Arenivirga</taxon>
    </lineage>
</organism>
<proteinExistence type="predicted"/>
<gene>
    <name evidence="3" type="ORF">GCM10025874_26460</name>
</gene>
<evidence type="ECO:0000259" key="2">
    <source>
        <dbReference type="Pfam" id="PF13399"/>
    </source>
</evidence>
<protein>
    <recommendedName>
        <fullName evidence="2">LytR/CpsA/Psr regulator C-terminal domain-containing protein</fullName>
    </recommendedName>
</protein>
<dbReference type="Proteomes" id="UP001157160">
    <property type="component" value="Unassembled WGS sequence"/>
</dbReference>
<evidence type="ECO:0000256" key="1">
    <source>
        <dbReference type="SAM" id="Phobius"/>
    </source>
</evidence>
<keyword evidence="4" id="KW-1185">Reference proteome</keyword>
<feature type="domain" description="LytR/CpsA/Psr regulator C-terminal" evidence="2">
    <location>
        <begin position="93"/>
        <end position="179"/>
    </location>
</feature>
<feature type="transmembrane region" description="Helical" evidence="1">
    <location>
        <begin position="35"/>
        <end position="53"/>
    </location>
</feature>
<dbReference type="EMBL" id="BSUL01000001">
    <property type="protein sequence ID" value="GMA29393.1"/>
    <property type="molecule type" value="Genomic_DNA"/>
</dbReference>
<accession>A0AA37UIF2</accession>
<reference evidence="3 4" key="1">
    <citation type="journal article" date="2014" name="Int. J. Syst. Evol. Microbiol.">
        <title>Complete genome sequence of Corynebacterium casei LMG S-19264T (=DSM 44701T), isolated from a smear-ripened cheese.</title>
        <authorList>
            <consortium name="US DOE Joint Genome Institute (JGI-PGF)"/>
            <person name="Walter F."/>
            <person name="Albersmeier A."/>
            <person name="Kalinowski J."/>
            <person name="Ruckert C."/>
        </authorList>
    </citation>
    <scope>NUCLEOTIDE SEQUENCE [LARGE SCALE GENOMIC DNA]</scope>
    <source>
        <strain evidence="3 4">NBRC 112289</strain>
    </source>
</reference>
<dbReference type="PANTHER" id="PTHR33392">
    <property type="entry name" value="POLYISOPRENYL-TEICHOIC ACID--PEPTIDOGLYCAN TEICHOIC ACID TRANSFERASE TAGU"/>
    <property type="match status" value="1"/>
</dbReference>
<keyword evidence="1" id="KW-1133">Transmembrane helix</keyword>
<dbReference type="PANTHER" id="PTHR33392:SF6">
    <property type="entry name" value="POLYISOPRENYL-TEICHOIC ACID--PEPTIDOGLYCAN TEICHOIC ACID TRANSFERASE TAGU"/>
    <property type="match status" value="1"/>
</dbReference>
<dbReference type="Pfam" id="PF13399">
    <property type="entry name" value="LytR_C"/>
    <property type="match status" value="1"/>
</dbReference>
<keyword evidence="1" id="KW-0472">Membrane</keyword>
<dbReference type="AlphaFoldDB" id="A0AA37UIF2"/>
<name>A0AA37UIF2_9MICO</name>
<dbReference type="InterPro" id="IPR027381">
    <property type="entry name" value="LytR/CpsA/Psr_C"/>
</dbReference>